<accession>A0A2S6ACV0</accession>
<dbReference type="AlphaFoldDB" id="A0A2S6ACV0"/>
<dbReference type="Proteomes" id="UP000239874">
    <property type="component" value="Unassembled WGS sequence"/>
</dbReference>
<reference evidence="2 3" key="1">
    <citation type="submission" date="2018-02" db="EMBL/GenBank/DDBJ databases">
        <title>8 Nocardia nova and 1 Nocardia cyriacigeorgica strain used for evolution to TMP-SMX.</title>
        <authorList>
            <person name="Mehta H."/>
            <person name="Weng J."/>
            <person name="Shamoo Y."/>
        </authorList>
    </citation>
    <scope>NUCLEOTIDE SEQUENCE [LARGE SCALE GENOMIC DNA]</scope>
    <source>
        <strain evidence="2 3">MDA3139</strain>
    </source>
</reference>
<gene>
    <name evidence="2" type="ORF">C5E45_32920</name>
</gene>
<proteinExistence type="predicted"/>
<dbReference type="RefSeq" id="WP_104380699.1">
    <property type="nucleotide sequence ID" value="NZ_PSZC01000039.1"/>
</dbReference>
<name>A0A2S6ACV0_9NOCA</name>
<comment type="caution">
    <text evidence="2">The sequence shown here is derived from an EMBL/GenBank/DDBJ whole genome shotgun (WGS) entry which is preliminary data.</text>
</comment>
<evidence type="ECO:0000256" key="1">
    <source>
        <dbReference type="SAM" id="MobiDB-lite"/>
    </source>
</evidence>
<feature type="region of interest" description="Disordered" evidence="1">
    <location>
        <begin position="1"/>
        <end position="22"/>
    </location>
</feature>
<protein>
    <submittedName>
        <fullName evidence="2">Uncharacterized protein</fullName>
    </submittedName>
</protein>
<organism evidence="2 3">
    <name type="scientific">Nocardia nova</name>
    <dbReference type="NCBI Taxonomy" id="37330"/>
    <lineage>
        <taxon>Bacteria</taxon>
        <taxon>Bacillati</taxon>
        <taxon>Actinomycetota</taxon>
        <taxon>Actinomycetes</taxon>
        <taxon>Mycobacteriales</taxon>
        <taxon>Nocardiaceae</taxon>
        <taxon>Nocardia</taxon>
    </lineage>
</organism>
<dbReference type="EMBL" id="PSZC01000039">
    <property type="protein sequence ID" value="PPJ31895.1"/>
    <property type="molecule type" value="Genomic_DNA"/>
</dbReference>
<evidence type="ECO:0000313" key="3">
    <source>
        <dbReference type="Proteomes" id="UP000239874"/>
    </source>
</evidence>
<sequence length="88" mass="9496">MSDRERAPYESNGPAPLPGDRVGWVDASGELHIVTMPDGEPKPAPAEVLSKLLPPMAIAVSLAEQEHQAAIRACSVELDVERGHMRRS</sequence>
<evidence type="ECO:0000313" key="2">
    <source>
        <dbReference type="EMBL" id="PPJ31895.1"/>
    </source>
</evidence>